<accession>A0A0C3P051</accession>
<feature type="signal peptide" evidence="5">
    <location>
        <begin position="1"/>
        <end position="20"/>
    </location>
</feature>
<dbReference type="STRING" id="745531.A0A0C3P051"/>
<keyword evidence="4" id="KW-0378">Hydrolase</keyword>
<dbReference type="PANTHER" id="PTHR47966">
    <property type="entry name" value="BETA-SITE APP-CLEAVING ENZYME, ISOFORM A-RELATED"/>
    <property type="match status" value="1"/>
</dbReference>
<evidence type="ECO:0000256" key="1">
    <source>
        <dbReference type="ARBA" id="ARBA00007447"/>
    </source>
</evidence>
<feature type="chain" id="PRO_5002167875" description="Peptidase A1 domain-containing protein" evidence="5">
    <location>
        <begin position="21"/>
        <end position="411"/>
    </location>
</feature>
<organism evidence="7 8">
    <name type="scientific">Phlebiopsis gigantea (strain 11061_1 CR5-6)</name>
    <name type="common">White-rot fungus</name>
    <name type="synonym">Peniophora gigantea</name>
    <dbReference type="NCBI Taxonomy" id="745531"/>
    <lineage>
        <taxon>Eukaryota</taxon>
        <taxon>Fungi</taxon>
        <taxon>Dikarya</taxon>
        <taxon>Basidiomycota</taxon>
        <taxon>Agaricomycotina</taxon>
        <taxon>Agaricomycetes</taxon>
        <taxon>Polyporales</taxon>
        <taxon>Phanerochaetaceae</taxon>
        <taxon>Phlebiopsis</taxon>
    </lineage>
</organism>
<evidence type="ECO:0000256" key="5">
    <source>
        <dbReference type="SAM" id="SignalP"/>
    </source>
</evidence>
<dbReference type="PROSITE" id="PS51767">
    <property type="entry name" value="PEPTIDASE_A1"/>
    <property type="match status" value="1"/>
</dbReference>
<feature type="active site" evidence="3">
    <location>
        <position position="101"/>
    </location>
</feature>
<dbReference type="InterPro" id="IPR001461">
    <property type="entry name" value="Aspartic_peptidase_A1"/>
</dbReference>
<dbReference type="Pfam" id="PF00026">
    <property type="entry name" value="Asp"/>
    <property type="match status" value="1"/>
</dbReference>
<dbReference type="OrthoDB" id="660550at2759"/>
<dbReference type="InterPro" id="IPR034164">
    <property type="entry name" value="Pepsin-like_dom"/>
</dbReference>
<dbReference type="GO" id="GO:0006508">
    <property type="term" value="P:proteolysis"/>
    <property type="evidence" value="ECO:0007669"/>
    <property type="project" value="UniProtKB-KW"/>
</dbReference>
<dbReference type="Gene3D" id="2.40.70.10">
    <property type="entry name" value="Acid Proteases"/>
    <property type="match status" value="2"/>
</dbReference>
<comment type="similarity">
    <text evidence="1 4">Belongs to the peptidase A1 family.</text>
</comment>
<proteinExistence type="inferred from homology"/>
<protein>
    <recommendedName>
        <fullName evidence="6">Peptidase A1 domain-containing protein</fullName>
    </recommendedName>
</protein>
<keyword evidence="2 4" id="KW-0064">Aspartyl protease</keyword>
<dbReference type="InterPro" id="IPR001969">
    <property type="entry name" value="Aspartic_peptidase_AS"/>
</dbReference>
<evidence type="ECO:0000256" key="3">
    <source>
        <dbReference type="PIRSR" id="PIRSR601461-1"/>
    </source>
</evidence>
<dbReference type="SUPFAM" id="SSF50630">
    <property type="entry name" value="Acid proteases"/>
    <property type="match status" value="1"/>
</dbReference>
<evidence type="ECO:0000313" key="8">
    <source>
        <dbReference type="Proteomes" id="UP000053257"/>
    </source>
</evidence>
<dbReference type="InterPro" id="IPR021109">
    <property type="entry name" value="Peptidase_aspartic_dom_sf"/>
</dbReference>
<dbReference type="CDD" id="cd05471">
    <property type="entry name" value="pepsin_like"/>
    <property type="match status" value="1"/>
</dbReference>
<feature type="active site" evidence="3">
    <location>
        <position position="283"/>
    </location>
</feature>
<evidence type="ECO:0000259" key="6">
    <source>
        <dbReference type="PROSITE" id="PS51767"/>
    </source>
</evidence>
<reference evidence="7 8" key="1">
    <citation type="journal article" date="2014" name="PLoS Genet.">
        <title>Analysis of the Phlebiopsis gigantea genome, transcriptome and secretome provides insight into its pioneer colonization strategies of wood.</title>
        <authorList>
            <person name="Hori C."/>
            <person name="Ishida T."/>
            <person name="Igarashi K."/>
            <person name="Samejima M."/>
            <person name="Suzuki H."/>
            <person name="Master E."/>
            <person name="Ferreira P."/>
            <person name="Ruiz-Duenas F.J."/>
            <person name="Held B."/>
            <person name="Canessa P."/>
            <person name="Larrondo L.F."/>
            <person name="Schmoll M."/>
            <person name="Druzhinina I.S."/>
            <person name="Kubicek C.P."/>
            <person name="Gaskell J.A."/>
            <person name="Kersten P."/>
            <person name="St John F."/>
            <person name="Glasner J."/>
            <person name="Sabat G."/>
            <person name="Splinter BonDurant S."/>
            <person name="Syed K."/>
            <person name="Yadav J."/>
            <person name="Mgbeahuruike A.C."/>
            <person name="Kovalchuk A."/>
            <person name="Asiegbu F.O."/>
            <person name="Lackner G."/>
            <person name="Hoffmeister D."/>
            <person name="Rencoret J."/>
            <person name="Gutierrez A."/>
            <person name="Sun H."/>
            <person name="Lindquist E."/>
            <person name="Barry K."/>
            <person name="Riley R."/>
            <person name="Grigoriev I.V."/>
            <person name="Henrissat B."/>
            <person name="Kues U."/>
            <person name="Berka R.M."/>
            <person name="Martinez A.T."/>
            <person name="Covert S.F."/>
            <person name="Blanchette R.A."/>
            <person name="Cullen D."/>
        </authorList>
    </citation>
    <scope>NUCLEOTIDE SEQUENCE [LARGE SCALE GENOMIC DNA]</scope>
    <source>
        <strain evidence="7 8">11061_1 CR5-6</strain>
    </source>
</reference>
<dbReference type="AlphaFoldDB" id="A0A0C3P051"/>
<name>A0A0C3P051_PHLG1</name>
<keyword evidence="4" id="KW-0645">Protease</keyword>
<evidence type="ECO:0000256" key="2">
    <source>
        <dbReference type="ARBA" id="ARBA00022750"/>
    </source>
</evidence>
<keyword evidence="5" id="KW-0732">Signal</keyword>
<dbReference type="PROSITE" id="PS00141">
    <property type="entry name" value="ASP_PROTEASE"/>
    <property type="match status" value="2"/>
</dbReference>
<dbReference type="PRINTS" id="PR00792">
    <property type="entry name" value="PEPSIN"/>
</dbReference>
<evidence type="ECO:0000256" key="4">
    <source>
        <dbReference type="RuleBase" id="RU000454"/>
    </source>
</evidence>
<dbReference type="InterPro" id="IPR033121">
    <property type="entry name" value="PEPTIDASE_A1"/>
</dbReference>
<evidence type="ECO:0000313" key="7">
    <source>
        <dbReference type="EMBL" id="KIP11109.1"/>
    </source>
</evidence>
<feature type="domain" description="Peptidase A1" evidence="6">
    <location>
        <begin position="83"/>
        <end position="401"/>
    </location>
</feature>
<gene>
    <name evidence="7" type="ORF">PHLGIDRAFT_114776</name>
</gene>
<dbReference type="EMBL" id="KN840448">
    <property type="protein sequence ID" value="KIP11109.1"/>
    <property type="molecule type" value="Genomic_DNA"/>
</dbReference>
<dbReference type="Proteomes" id="UP000053257">
    <property type="component" value="Unassembled WGS sequence"/>
</dbReference>
<dbReference type="PANTHER" id="PTHR47966:SF51">
    <property type="entry name" value="BETA-SITE APP-CLEAVING ENZYME, ISOFORM A-RELATED"/>
    <property type="match status" value="1"/>
</dbReference>
<keyword evidence="8" id="KW-1185">Reference proteome</keyword>
<dbReference type="HOGENOM" id="CLU_038846_0_0_1"/>
<dbReference type="GO" id="GO:0004190">
    <property type="term" value="F:aspartic-type endopeptidase activity"/>
    <property type="evidence" value="ECO:0007669"/>
    <property type="project" value="UniProtKB-KW"/>
</dbReference>
<sequence>MHSRSILLVSSLTLLGASYASPALHVRDSIITLPVAKRVNTTGIIKLVPHDRARAQKLKGSKGGLQPDTIIGNVPATNQAVDYVVSVQIGSPATTYSLLVDTGSSNTWVGAMQPYVQTSTSVQTPNTVAVEYGGGESMEGTEFNDQVAIGSSLKIFGQSIGAATDSTGFDDSDGVLGLGPNGLTVGTLSPASTQSIPTVTDNLFAQAVIAQNQVAISFEPTNSVGNVNGELSFGGTDSSKFTGSINFVPLTTTKPSSTFWGINQQIRYSTNTNILSSTAGIIDTGTTLTMIATDAFQKYQTATGAVLDNNTGLLSLTLAQFVNLKSLFFVIGGVTFEFTANAQIWPRALNSAIGGDDQHVFLIVSDIGSNSGSGLDFINGMTWIERFYVVLDTANQKVGIANTPFTQAGTN</sequence>